<dbReference type="EMBL" id="VCKX01000417">
    <property type="protein sequence ID" value="TMR13943.1"/>
    <property type="molecule type" value="Genomic_DNA"/>
</dbReference>
<name>A0A5S4FB59_9ACTN</name>
<evidence type="ECO:0008006" key="3">
    <source>
        <dbReference type="Google" id="ProtNLM"/>
    </source>
</evidence>
<dbReference type="Proteomes" id="UP000306628">
    <property type="component" value="Unassembled WGS sequence"/>
</dbReference>
<keyword evidence="2" id="KW-1185">Reference proteome</keyword>
<accession>A0A5S4FB59</accession>
<proteinExistence type="predicted"/>
<gene>
    <name evidence="1" type="ORF">ETD85_57195</name>
</gene>
<sequence>MAARFRKITSGHFFRCPDPADMVKILPFHGERATMIESMFDQEYLRDPHAVFARLRAERPVFRPATPQGVRVWVVSRQ</sequence>
<organism evidence="1 2">
    <name type="scientific">Nonomuraea zeae</name>
    <dbReference type="NCBI Taxonomy" id="1642303"/>
    <lineage>
        <taxon>Bacteria</taxon>
        <taxon>Bacillati</taxon>
        <taxon>Actinomycetota</taxon>
        <taxon>Actinomycetes</taxon>
        <taxon>Streptosporangiales</taxon>
        <taxon>Streptosporangiaceae</taxon>
        <taxon>Nonomuraea</taxon>
    </lineage>
</organism>
<comment type="caution">
    <text evidence="1">The sequence shown here is derived from an EMBL/GenBank/DDBJ whole genome shotgun (WGS) entry which is preliminary data.</text>
</comment>
<evidence type="ECO:0000313" key="2">
    <source>
        <dbReference type="Proteomes" id="UP000306628"/>
    </source>
</evidence>
<protein>
    <recommendedName>
        <fullName evidence="3">Cytochrome P450</fullName>
    </recommendedName>
</protein>
<reference evidence="1 2" key="1">
    <citation type="submission" date="2019-05" db="EMBL/GenBank/DDBJ databases">
        <title>Draft genome sequence of Nonomuraea zeae DSM 100528.</title>
        <authorList>
            <person name="Saricaoglu S."/>
            <person name="Isik K."/>
        </authorList>
    </citation>
    <scope>NUCLEOTIDE SEQUENCE [LARGE SCALE GENOMIC DNA]</scope>
    <source>
        <strain evidence="1 2">DSM 100528</strain>
    </source>
</reference>
<dbReference type="AlphaFoldDB" id="A0A5S4FB59"/>
<dbReference type="RefSeq" id="WP_170247407.1">
    <property type="nucleotide sequence ID" value="NZ_VCKX01000417.1"/>
</dbReference>
<dbReference type="Gene3D" id="3.30.43.20">
    <property type="match status" value="1"/>
</dbReference>
<evidence type="ECO:0000313" key="1">
    <source>
        <dbReference type="EMBL" id="TMR13943.1"/>
    </source>
</evidence>